<dbReference type="PRINTS" id="PR00146">
    <property type="entry name" value="DHPICSNTHASE"/>
</dbReference>
<comment type="caution">
    <text evidence="6">The sequence shown here is derived from an EMBL/GenBank/DDBJ whole genome shotgun (WGS) entry which is preliminary data.</text>
</comment>
<keyword evidence="2" id="KW-0704">Schiff base</keyword>
<evidence type="ECO:0000313" key="7">
    <source>
        <dbReference type="Proteomes" id="UP000295636"/>
    </source>
</evidence>
<feature type="binding site" evidence="5">
    <location>
        <position position="50"/>
    </location>
    <ligand>
        <name>pyruvate</name>
        <dbReference type="ChEBI" id="CHEBI:15361"/>
    </ligand>
</feature>
<keyword evidence="7" id="KW-1185">Reference proteome</keyword>
<feature type="active site" description="Schiff-base intermediate with substrate" evidence="4">
    <location>
        <position position="166"/>
    </location>
</feature>
<dbReference type="AlphaFoldDB" id="A0A4R5KS61"/>
<dbReference type="EMBL" id="SMRT01000003">
    <property type="protein sequence ID" value="TDF98683.1"/>
    <property type="molecule type" value="Genomic_DNA"/>
</dbReference>
<evidence type="ECO:0000313" key="6">
    <source>
        <dbReference type="EMBL" id="TDF98683.1"/>
    </source>
</evidence>
<comment type="similarity">
    <text evidence="3">Belongs to the DapA family.</text>
</comment>
<keyword evidence="1 3" id="KW-0456">Lyase</keyword>
<dbReference type="NCBIfam" id="NF003164">
    <property type="entry name" value="PRK04147.1"/>
    <property type="match status" value="1"/>
</dbReference>
<dbReference type="GO" id="GO:0008747">
    <property type="term" value="F:N-acetylneuraminate lyase activity"/>
    <property type="evidence" value="ECO:0007669"/>
    <property type="project" value="UniProtKB-EC"/>
</dbReference>
<dbReference type="GO" id="GO:0005829">
    <property type="term" value="C:cytosol"/>
    <property type="evidence" value="ECO:0007669"/>
    <property type="project" value="TreeGrafter"/>
</dbReference>
<proteinExistence type="inferred from homology"/>
<dbReference type="PANTHER" id="PTHR42849:SF1">
    <property type="entry name" value="N-ACETYLNEURAMINATE LYASE"/>
    <property type="match status" value="1"/>
</dbReference>
<evidence type="ECO:0000256" key="5">
    <source>
        <dbReference type="PIRSR" id="PIRSR001365-2"/>
    </source>
</evidence>
<organism evidence="6 7">
    <name type="scientific">Paenibacillus piri</name>
    <dbReference type="NCBI Taxonomy" id="2547395"/>
    <lineage>
        <taxon>Bacteria</taxon>
        <taxon>Bacillati</taxon>
        <taxon>Bacillota</taxon>
        <taxon>Bacilli</taxon>
        <taxon>Bacillales</taxon>
        <taxon>Paenibacillaceae</taxon>
        <taxon>Paenibacillus</taxon>
    </lineage>
</organism>
<feature type="active site" description="Proton donor/acceptor" evidence="4">
    <location>
        <position position="138"/>
    </location>
</feature>
<dbReference type="GO" id="GO:0019262">
    <property type="term" value="P:N-acetylneuraminate catabolic process"/>
    <property type="evidence" value="ECO:0007669"/>
    <property type="project" value="TreeGrafter"/>
</dbReference>
<dbReference type="PROSITE" id="PS00666">
    <property type="entry name" value="DHDPS_2"/>
    <property type="match status" value="1"/>
</dbReference>
<dbReference type="InterPro" id="IPR002220">
    <property type="entry name" value="DapA-like"/>
</dbReference>
<dbReference type="SUPFAM" id="SSF51569">
    <property type="entry name" value="Aldolase"/>
    <property type="match status" value="1"/>
</dbReference>
<reference evidence="6 7" key="1">
    <citation type="submission" date="2019-03" db="EMBL/GenBank/DDBJ databases">
        <title>This is whole genome sequence of Paenibacillus sp MS74 strain.</title>
        <authorList>
            <person name="Trinh H.N."/>
        </authorList>
    </citation>
    <scope>NUCLEOTIDE SEQUENCE [LARGE SCALE GENOMIC DNA]</scope>
    <source>
        <strain evidence="6 7">MS74</strain>
    </source>
</reference>
<dbReference type="PANTHER" id="PTHR42849">
    <property type="entry name" value="N-ACETYLNEURAMINATE LYASE"/>
    <property type="match status" value="1"/>
</dbReference>
<evidence type="ECO:0000256" key="3">
    <source>
        <dbReference type="PIRNR" id="PIRNR001365"/>
    </source>
</evidence>
<dbReference type="InterPro" id="IPR013785">
    <property type="entry name" value="Aldolase_TIM"/>
</dbReference>
<accession>A0A4R5KS61</accession>
<dbReference type="EC" id="4.1.3.3" evidence="6"/>
<name>A0A4R5KS61_9BACL</name>
<dbReference type="Pfam" id="PF00701">
    <property type="entry name" value="DHDPS"/>
    <property type="match status" value="1"/>
</dbReference>
<dbReference type="Gene3D" id="3.20.20.70">
    <property type="entry name" value="Aldolase class I"/>
    <property type="match status" value="1"/>
</dbReference>
<dbReference type="Proteomes" id="UP000295636">
    <property type="component" value="Unassembled WGS sequence"/>
</dbReference>
<feature type="binding site" evidence="5">
    <location>
        <position position="208"/>
    </location>
    <ligand>
        <name>pyruvate</name>
        <dbReference type="ChEBI" id="CHEBI:15361"/>
    </ligand>
</feature>
<gene>
    <name evidence="6" type="ORF">E1757_09110</name>
</gene>
<evidence type="ECO:0000256" key="1">
    <source>
        <dbReference type="ARBA" id="ARBA00023239"/>
    </source>
</evidence>
<sequence length="302" mass="33242">MELKASFKGIFTALVTPMHEDGSLDLPSLTGLVEHQLQYGIHGFYVGGSTGEGLILSSEERKQVLETVLTANRGRAKVVAHVGCISTDESIMLARHAEQAGADAISAVVPFYYKVGMNEIRSHYEAIMNAVRLPMLIYHFPGATGASLTMSFFEEMALHPQCLGVKFTSLNLFEMQQIRAKCGPDFLILNGHDEVYAAGALMGADGAIGSTMNMMPSLYTDMFDKIGRGDWNAVVQIQSAANEIIAHMLKFDVIPYEKYMLYLQGVIANPKVRQPLTQLEENDCAAIRAYYESGKVLNAYRK</sequence>
<dbReference type="SMART" id="SM01130">
    <property type="entry name" value="DHDPS"/>
    <property type="match status" value="1"/>
</dbReference>
<evidence type="ECO:0000256" key="4">
    <source>
        <dbReference type="PIRSR" id="PIRSR001365-1"/>
    </source>
</evidence>
<dbReference type="OrthoDB" id="9782828at2"/>
<dbReference type="InterPro" id="IPR020625">
    <property type="entry name" value="Schiff_base-form_aldolases_AS"/>
</dbReference>
<dbReference type="RefSeq" id="WP_133226969.1">
    <property type="nucleotide sequence ID" value="NZ_SMRT01000003.1"/>
</dbReference>
<dbReference type="PIRSF" id="PIRSF001365">
    <property type="entry name" value="DHDPS"/>
    <property type="match status" value="1"/>
</dbReference>
<protein>
    <submittedName>
        <fullName evidence="6">N-acetylneuraminate lyase</fullName>
        <ecNumber evidence="6">4.1.3.3</ecNumber>
    </submittedName>
</protein>
<evidence type="ECO:0000256" key="2">
    <source>
        <dbReference type="ARBA" id="ARBA00023270"/>
    </source>
</evidence>